<evidence type="ECO:0000313" key="2">
    <source>
        <dbReference type="Proteomes" id="UP000747110"/>
    </source>
</evidence>
<dbReference type="Proteomes" id="UP000747110">
    <property type="component" value="Unassembled WGS sequence"/>
</dbReference>
<protein>
    <submittedName>
        <fullName evidence="1">Uncharacterized protein</fullName>
    </submittedName>
</protein>
<proteinExistence type="predicted"/>
<comment type="caution">
    <text evidence="1">The sequence shown here is derived from an EMBL/GenBank/DDBJ whole genome shotgun (WGS) entry which is preliminary data.</text>
</comment>
<sequence>MYLLCTISSRTLTFYTGLYRLASPDVAVSAAAADGCSTIRCSIRPKLMRSKIGAISISPSVVTKPALAAAATAAAAVVASSAAHAGAPPPGTKCEPWLSQCRSTSSYPSP</sequence>
<organism evidence="1 2">
    <name type="scientific">Volvox reticuliferus</name>
    <dbReference type="NCBI Taxonomy" id="1737510"/>
    <lineage>
        <taxon>Eukaryota</taxon>
        <taxon>Viridiplantae</taxon>
        <taxon>Chlorophyta</taxon>
        <taxon>core chlorophytes</taxon>
        <taxon>Chlorophyceae</taxon>
        <taxon>CS clade</taxon>
        <taxon>Chlamydomonadales</taxon>
        <taxon>Volvocaceae</taxon>
        <taxon>Volvox</taxon>
    </lineage>
</organism>
<gene>
    <name evidence="1" type="ORF">Vretifemale_18115</name>
</gene>
<reference evidence="1" key="1">
    <citation type="journal article" date="2021" name="Proc. Natl. Acad. Sci. U.S.A.">
        <title>Three genomes in the algal genus Volvox reveal the fate of a haploid sex-determining region after a transition to homothallism.</title>
        <authorList>
            <person name="Yamamoto K."/>
            <person name="Hamaji T."/>
            <person name="Kawai-Toyooka H."/>
            <person name="Matsuzaki R."/>
            <person name="Takahashi F."/>
            <person name="Nishimura Y."/>
            <person name="Kawachi M."/>
            <person name="Noguchi H."/>
            <person name="Minakuchi Y."/>
            <person name="Umen J.G."/>
            <person name="Toyoda A."/>
            <person name="Nozaki H."/>
        </authorList>
    </citation>
    <scope>NUCLEOTIDE SEQUENCE</scope>
    <source>
        <strain evidence="1">NIES-3786</strain>
    </source>
</reference>
<dbReference type="AlphaFoldDB" id="A0A8J4CX30"/>
<accession>A0A8J4CX30</accession>
<keyword evidence="2" id="KW-1185">Reference proteome</keyword>
<evidence type="ECO:0000313" key="1">
    <source>
        <dbReference type="EMBL" id="GIL90464.1"/>
    </source>
</evidence>
<dbReference type="EMBL" id="BNCP01000057">
    <property type="protein sequence ID" value="GIL90464.1"/>
    <property type="molecule type" value="Genomic_DNA"/>
</dbReference>
<name>A0A8J4CX30_9CHLO</name>